<dbReference type="GO" id="GO:0008017">
    <property type="term" value="F:microtubule binding"/>
    <property type="evidence" value="ECO:0007669"/>
    <property type="project" value="InterPro"/>
</dbReference>
<sequence length="798" mass="90175">MAMAIDTGYLTTQVTSIISQLHGLFDEIGVPSHERESREQELFASLSDTLQSHLRRVNCEKNDMLDEAQQTIQLIKQMEASLDDSTKHTHKIDDGDLRITFPLNRCLQVLKEKYSIISKLHRERFEQIKKLVQALESYSSHLEPSFVKVPLPPTTDGSAIPPTFDLSPSYASALDKEFTRVYEEYTRRVQVVQNISEEIVKLWAELGTPQAQTDSPIVKHYRESPEQLGLHESDLSSLREKRDKLIDEKRGRERKINELRTAVESLWDRLGVEESDRKGFLAGNRGCGLRVINEFEDELSRLNELKRQNLHLFVEDARCRLQELWDSLFYSEEEMLDFTPAFSDVYSDALLSAHEAEIERLEALREQRAPTLELIEKHRTLVQERDSLAASSQDASRLMARGNKGERRDPTRLLREEKMRKRIAKELPKVEAELRRVLEQWEDEYGRPFLVHGERYLDEIAPPAAAKIPPRSKTPSGPPQQRGANPGRPPSSMRGGGSVRGSQPPSHAKTPTRSGTLKRNAPNPTTGNGNKSPTKIPSRAPLANMPHGSNSPDRRPPQSFSSSIRGKMPPPRAPPPKMRDLNAAARQDMSQNSFYADIDHGNSVLSLSNSYVRSITPEDVYDDRNQHSYLSASMSQYRPGSSHSMVQSFNPAASVQNPNYYSHQRQQSQPQLQHQPKLYMQQQHQHEPMGPPPRPASRQISNTSTIQTATSGSENWETYDSESEPEIDATDVYYAKLRAAQGKRLGGDLHIGAMDTLAGKKAKGIRGVGMDEQYLEENGQVMRVAGSDAGWTDDMETY</sequence>
<name>A0A8A1L7I4_AJEC8</name>
<reference evidence="3" key="1">
    <citation type="submission" date="2021-01" db="EMBL/GenBank/DDBJ databases">
        <title>Chromosome-level genome assembly of a human fungal pathogen reveals clustering of transcriptionally co-regulated genes.</title>
        <authorList>
            <person name="Voorhies M."/>
            <person name="Cohen S."/>
            <person name="Shea T.P."/>
            <person name="Petrus S."/>
            <person name="Munoz J.F."/>
            <person name="Poplawski S."/>
            <person name="Goldman W.E."/>
            <person name="Michael T."/>
            <person name="Cuomo C.A."/>
            <person name="Sil A."/>
            <person name="Beyhan S."/>
        </authorList>
    </citation>
    <scope>NUCLEOTIDE SEQUENCE</scope>
    <source>
        <strain evidence="3">H88</strain>
    </source>
</reference>
<evidence type="ECO:0000313" key="3">
    <source>
        <dbReference type="EMBL" id="QSS50079.1"/>
    </source>
</evidence>
<feature type="region of interest" description="Disordered" evidence="2">
    <location>
        <begin position="654"/>
        <end position="723"/>
    </location>
</feature>
<feature type="compositionally biased region" description="Polar residues" evidence="2">
    <location>
        <begin position="503"/>
        <end position="535"/>
    </location>
</feature>
<keyword evidence="1" id="KW-0175">Coiled coil</keyword>
<evidence type="ECO:0000256" key="1">
    <source>
        <dbReference type="SAM" id="Coils"/>
    </source>
</evidence>
<dbReference type="GO" id="GO:1990023">
    <property type="term" value="C:mitotic spindle midzone"/>
    <property type="evidence" value="ECO:0007669"/>
    <property type="project" value="TreeGrafter"/>
</dbReference>
<dbReference type="InterPro" id="IPR007145">
    <property type="entry name" value="MAP65_Ase1_PRC1"/>
</dbReference>
<feature type="compositionally biased region" description="Polar residues" evidence="2">
    <location>
        <begin position="698"/>
        <end position="716"/>
    </location>
</feature>
<dbReference type="GO" id="GO:0051256">
    <property type="term" value="P:mitotic spindle midzone assembly"/>
    <property type="evidence" value="ECO:0007669"/>
    <property type="project" value="TreeGrafter"/>
</dbReference>
<evidence type="ECO:0000256" key="2">
    <source>
        <dbReference type="SAM" id="MobiDB-lite"/>
    </source>
</evidence>
<feature type="region of interest" description="Disordered" evidence="2">
    <location>
        <begin position="462"/>
        <end position="579"/>
    </location>
</feature>
<dbReference type="Proteomes" id="UP000663419">
    <property type="component" value="Chromosome 1"/>
</dbReference>
<dbReference type="PANTHER" id="PTHR19321:SF41">
    <property type="entry name" value="FASCETTO-RELATED"/>
    <property type="match status" value="1"/>
</dbReference>
<dbReference type="VEuPathDB" id="FungiDB:I7I53_10640"/>
<feature type="coiled-coil region" evidence="1">
    <location>
        <begin position="228"/>
        <end position="262"/>
    </location>
</feature>
<dbReference type="Gene3D" id="1.20.58.1520">
    <property type="match status" value="1"/>
</dbReference>
<dbReference type="EMBL" id="CP069102">
    <property type="protein sequence ID" value="QSS50079.1"/>
    <property type="molecule type" value="Genomic_DNA"/>
</dbReference>
<dbReference type="GO" id="GO:0005737">
    <property type="term" value="C:cytoplasm"/>
    <property type="evidence" value="ECO:0007669"/>
    <property type="project" value="TreeGrafter"/>
</dbReference>
<feature type="region of interest" description="Disordered" evidence="2">
    <location>
        <begin position="385"/>
        <end position="415"/>
    </location>
</feature>
<dbReference type="PANTHER" id="PTHR19321">
    <property type="entry name" value="PROTEIN REGULATOR OF CYTOKINESIS 1 PRC1-RELATED"/>
    <property type="match status" value="1"/>
</dbReference>
<feature type="compositionally biased region" description="Low complexity" evidence="2">
    <location>
        <begin position="662"/>
        <end position="676"/>
    </location>
</feature>
<evidence type="ECO:0000313" key="4">
    <source>
        <dbReference type="Proteomes" id="UP000663419"/>
    </source>
</evidence>
<protein>
    <submittedName>
        <fullName evidence="3">Microtubule associated protein</fullName>
    </submittedName>
</protein>
<dbReference type="AlphaFoldDB" id="A0A8A1L7I4"/>
<organism evidence="3 4">
    <name type="scientific">Ajellomyces capsulatus (strain H88)</name>
    <name type="common">Darling's disease fungus</name>
    <name type="synonym">Histoplasma capsulatum</name>
    <dbReference type="NCBI Taxonomy" id="544711"/>
    <lineage>
        <taxon>Eukaryota</taxon>
        <taxon>Fungi</taxon>
        <taxon>Dikarya</taxon>
        <taxon>Ascomycota</taxon>
        <taxon>Pezizomycotina</taxon>
        <taxon>Eurotiomycetes</taxon>
        <taxon>Eurotiomycetidae</taxon>
        <taxon>Onygenales</taxon>
        <taxon>Ajellomycetaceae</taxon>
        <taxon>Histoplasma</taxon>
    </lineage>
</organism>
<feature type="compositionally biased region" description="Basic and acidic residues" evidence="2">
    <location>
        <begin position="403"/>
        <end position="415"/>
    </location>
</feature>
<dbReference type="Pfam" id="PF03999">
    <property type="entry name" value="MAP65_ASE1"/>
    <property type="match status" value="1"/>
</dbReference>
<gene>
    <name evidence="3" type="primary">ASE1</name>
    <name evidence="3" type="ORF">I7I53_10640</name>
</gene>
<proteinExistence type="predicted"/>
<accession>A0A8A1L7I4</accession>